<feature type="transmembrane region" description="Helical" evidence="1">
    <location>
        <begin position="48"/>
        <end position="67"/>
    </location>
</feature>
<reference evidence="3" key="1">
    <citation type="submission" date="2019-02" db="EMBL/GenBank/DDBJ databases">
        <authorList>
            <person name="Gruber-Vodicka R. H."/>
            <person name="Seah K. B. B."/>
        </authorList>
    </citation>
    <scope>NUCLEOTIDE SEQUENCE</scope>
    <source>
        <strain evidence="2">BECK_BZ163</strain>
        <strain evidence="4">BECK_BZ164</strain>
        <strain evidence="3">BECK_BZ165</strain>
    </source>
</reference>
<evidence type="ECO:0000313" key="2">
    <source>
        <dbReference type="EMBL" id="VFJ49444.1"/>
    </source>
</evidence>
<keyword evidence="1" id="KW-0812">Transmembrane</keyword>
<sequence>MRALLSRIMQARSQAIIVAGLSLLFPPFGFVCGGITGLVTLRYGLAEGTLVAGAAMFVAGIGAWFVLDTIIPIIAFAVMTGLPILVLATVLRMTRSLATTVTAAGLLGAIAAIGLHIAVDDPLTWWRNRLYRMLVEQPPDGTSAIGAEMTEELETLVELLAPMMGALPAVAVFGVILTLFLARWWHAVLDNPGGFGDEFRGLRFDRRLAMAAIIIAGITIFAGQTIDIGNDLLQIFIVLYLFQGLAVAHGIIATRGASTGWFVALYSLLLLIPPIMTNLLVITGLVDTWFDFRARAAAGGQYPRKP</sequence>
<name>A0A450SBS6_9GAMM</name>
<dbReference type="InterPro" id="IPR018710">
    <property type="entry name" value="DUF2232"/>
</dbReference>
<gene>
    <name evidence="2" type="ORF">BECKFM1743A_GA0114220_1007110</name>
    <name evidence="4" type="ORF">BECKFM1743B_GA0114221_101805</name>
    <name evidence="3" type="ORF">BECKFM1743C_GA0114222_1007311</name>
</gene>
<feature type="transmembrane region" description="Helical" evidence="1">
    <location>
        <begin position="208"/>
        <end position="226"/>
    </location>
</feature>
<dbReference type="AlphaFoldDB" id="A0A450SBS6"/>
<accession>A0A450SBS6</accession>
<keyword evidence="1" id="KW-1133">Transmembrane helix</keyword>
<evidence type="ECO:0000313" key="3">
    <source>
        <dbReference type="EMBL" id="VFJ49654.1"/>
    </source>
</evidence>
<feature type="transmembrane region" description="Helical" evidence="1">
    <location>
        <begin position="98"/>
        <end position="119"/>
    </location>
</feature>
<dbReference type="EMBL" id="CAADFA010000073">
    <property type="protein sequence ID" value="VFJ49654.1"/>
    <property type="molecule type" value="Genomic_DNA"/>
</dbReference>
<feature type="transmembrane region" description="Helical" evidence="1">
    <location>
        <begin position="264"/>
        <end position="286"/>
    </location>
</feature>
<keyword evidence="1" id="KW-0472">Membrane</keyword>
<feature type="transmembrane region" description="Helical" evidence="1">
    <location>
        <begin position="15"/>
        <end position="41"/>
    </location>
</feature>
<proteinExistence type="predicted"/>
<organism evidence="3">
    <name type="scientific">Candidatus Kentrum sp. FM</name>
    <dbReference type="NCBI Taxonomy" id="2126340"/>
    <lineage>
        <taxon>Bacteria</taxon>
        <taxon>Pseudomonadati</taxon>
        <taxon>Pseudomonadota</taxon>
        <taxon>Gammaproteobacteria</taxon>
        <taxon>Candidatus Kentrum</taxon>
    </lineage>
</organism>
<feature type="transmembrane region" description="Helical" evidence="1">
    <location>
        <begin position="73"/>
        <end position="91"/>
    </location>
</feature>
<feature type="transmembrane region" description="Helical" evidence="1">
    <location>
        <begin position="159"/>
        <end position="182"/>
    </location>
</feature>
<feature type="transmembrane region" description="Helical" evidence="1">
    <location>
        <begin position="232"/>
        <end position="252"/>
    </location>
</feature>
<evidence type="ECO:0000256" key="1">
    <source>
        <dbReference type="SAM" id="Phobius"/>
    </source>
</evidence>
<dbReference type="Pfam" id="PF09991">
    <property type="entry name" value="DUF2232"/>
    <property type="match status" value="1"/>
</dbReference>
<dbReference type="EMBL" id="CAADFL010000180">
    <property type="protein sequence ID" value="VFK11397.1"/>
    <property type="molecule type" value="Genomic_DNA"/>
</dbReference>
<dbReference type="EMBL" id="CAADEZ010000071">
    <property type="protein sequence ID" value="VFJ49444.1"/>
    <property type="molecule type" value="Genomic_DNA"/>
</dbReference>
<evidence type="ECO:0000313" key="4">
    <source>
        <dbReference type="EMBL" id="VFK11397.1"/>
    </source>
</evidence>
<protein>
    <submittedName>
        <fullName evidence="3">Predicted membrane protein (DUF2232)</fullName>
    </submittedName>
</protein>